<dbReference type="GO" id="GO:0008270">
    <property type="term" value="F:zinc ion binding"/>
    <property type="evidence" value="ECO:0007669"/>
    <property type="project" value="UniProtKB-KW"/>
</dbReference>
<evidence type="ECO:0000313" key="9">
    <source>
        <dbReference type="EMBL" id="KAJ4965387.1"/>
    </source>
</evidence>
<evidence type="ECO:0000256" key="2">
    <source>
        <dbReference type="ARBA" id="ARBA00022723"/>
    </source>
</evidence>
<dbReference type="InterPro" id="IPR000197">
    <property type="entry name" value="Znf_TAZ"/>
</dbReference>
<dbReference type="Gene3D" id="1.20.1020.10">
    <property type="entry name" value="TAZ domain"/>
    <property type="match status" value="1"/>
</dbReference>
<protein>
    <recommendedName>
        <fullName evidence="11">BTB/POZ and TAZ domain-containing protein 4</fullName>
    </recommendedName>
</protein>
<dbReference type="InterPro" id="IPR016024">
    <property type="entry name" value="ARM-type_fold"/>
</dbReference>
<reference evidence="9" key="1">
    <citation type="journal article" date="2023" name="Plant J.">
        <title>The genome of the king protea, Protea cynaroides.</title>
        <authorList>
            <person name="Chang J."/>
            <person name="Duong T.A."/>
            <person name="Schoeman C."/>
            <person name="Ma X."/>
            <person name="Roodt D."/>
            <person name="Barker N."/>
            <person name="Li Z."/>
            <person name="Van de Peer Y."/>
            <person name="Mizrachi E."/>
        </authorList>
    </citation>
    <scope>NUCLEOTIDE SEQUENCE</scope>
    <source>
        <tissue evidence="9">Young leaves</tissue>
    </source>
</reference>
<dbReference type="Pfam" id="PF05004">
    <property type="entry name" value="IFRD"/>
    <property type="match status" value="1"/>
</dbReference>
<feature type="region of interest" description="Disordered" evidence="6">
    <location>
        <begin position="1"/>
        <end position="27"/>
    </location>
</feature>
<sequence>MGKRSSRRKNASMLDSDDDDTASSSSTAVSDATVSVWETEDLHGKVQGSGTKLLDCVDALFEKRGSTREKALSAIVDAFINNLQYEFVDKNCVTLLHRCLNSIKKGSSKEISLASRAIGLLALTVGCGNNAAEILEHSIPPLSQTLKSGSESTMSSVLDCLAVVTFVGGNDPDVTEKSMQIMWQIIHPKSGLNVSASKTVPAVLTAAISAWSFLLTTVNECNINSKSWQESISYFSNLLDKEDRSIRIAAGEAIALIFEMGQLDKLCGEDRRYSDSSVHEAEDRYAYIQGLKGKILSQVRNLSVEASHKGLTKKDLGSQRNLFRDVVEFLEDGYCPETSIKIGGDTLNTTTWSHLIQLNFLKRFLGGGFPKHMQENELLHQVFEFIPKKQDSGSKQFLTSGEKRLFKSPNSIVNKARTQLLNKQRMLSQDRNAGHFAVGDCLVGDFFDFNRKQDGVPLSGYACVPAATQDLWNRLFSAGYKADVSILTDNCGVINAHASILGMASPVMKSMLKHSRGRGRRRSITIQGVPHQAVQVFIRFLYSSCYEQEEMNKYGLHLLVLSHAFVVPHLKKECERRLELTTENVVDIFQLSLMCDAPRLSLFCHRLILKSFKIVSATEGWRVMKQSHPRLEKELLESVVEANSRKQERAKKIQEKKIYLQLYDAMEALLHICKDGCRTIGPHDKDLKGDQAPCSFAACKGLELLIRHFARCKMRVPGGCVHCKRMWQLLELHSRLCAEPDNCRVPLCRNFKERLQQQNKKDSMRWEILAKKIVSAKNMAGARLFSLANAVCA</sequence>
<dbReference type="EMBL" id="JAMYWD010000007">
    <property type="protein sequence ID" value="KAJ4965387.1"/>
    <property type="molecule type" value="Genomic_DNA"/>
</dbReference>
<dbReference type="FunFam" id="1.20.1020.10:FF:000004">
    <property type="entry name" value="BTB/POZ and TAZ domain-containing protein 2"/>
    <property type="match status" value="1"/>
</dbReference>
<comment type="caution">
    <text evidence="9">The sequence shown here is derived from an EMBL/GenBank/DDBJ whole genome shotgun (WGS) entry which is preliminary data.</text>
</comment>
<proteinExistence type="predicted"/>
<keyword evidence="4" id="KW-0833">Ubl conjugation pathway</keyword>
<dbReference type="GO" id="GO:0006355">
    <property type="term" value="P:regulation of DNA-templated transcription"/>
    <property type="evidence" value="ECO:0007669"/>
    <property type="project" value="UniProtKB-ARBA"/>
</dbReference>
<dbReference type="InterPro" id="IPR035898">
    <property type="entry name" value="TAZ_dom_sf"/>
</dbReference>
<dbReference type="InterPro" id="IPR006921">
    <property type="entry name" value="Interferon-rel_develop_reg_C"/>
</dbReference>
<dbReference type="AlphaFoldDB" id="A0A9Q0K7N3"/>
<accession>A0A9Q0K7N3</accession>
<dbReference type="GO" id="GO:0009725">
    <property type="term" value="P:response to hormone"/>
    <property type="evidence" value="ECO:0007669"/>
    <property type="project" value="UniProtKB-ARBA"/>
</dbReference>
<keyword evidence="10" id="KW-1185">Reference proteome</keyword>
<dbReference type="FunFam" id="1.25.40.420:FF:000012">
    <property type="entry name" value="BTB/POZ and TAZ domain-containing protein 2"/>
    <property type="match status" value="1"/>
</dbReference>
<dbReference type="SUPFAM" id="SSF54695">
    <property type="entry name" value="POZ domain"/>
    <property type="match status" value="1"/>
</dbReference>
<dbReference type="InterPro" id="IPR011333">
    <property type="entry name" value="SKP1/BTB/POZ_sf"/>
</dbReference>
<dbReference type="InterPro" id="IPR000210">
    <property type="entry name" value="BTB/POZ_dom"/>
</dbReference>
<evidence type="ECO:0000256" key="6">
    <source>
        <dbReference type="SAM" id="MobiDB-lite"/>
    </source>
</evidence>
<comment type="pathway">
    <text evidence="1">Protein modification; protein ubiquitination.</text>
</comment>
<dbReference type="SMART" id="SM00551">
    <property type="entry name" value="ZnF_TAZ"/>
    <property type="match status" value="1"/>
</dbReference>
<dbReference type="CDD" id="cd14733">
    <property type="entry name" value="BACK"/>
    <property type="match status" value="1"/>
</dbReference>
<feature type="domain" description="BTB" evidence="7">
    <location>
        <begin position="482"/>
        <end position="550"/>
    </location>
</feature>
<dbReference type="OrthoDB" id="6359816at2759"/>
<dbReference type="GO" id="GO:0005516">
    <property type="term" value="F:calmodulin binding"/>
    <property type="evidence" value="ECO:0007669"/>
    <property type="project" value="UniProtKB-ARBA"/>
</dbReference>
<evidence type="ECO:0000256" key="1">
    <source>
        <dbReference type="ARBA" id="ARBA00004906"/>
    </source>
</evidence>
<dbReference type="Gene3D" id="1.25.10.10">
    <property type="entry name" value="Leucine-rich Repeat Variant"/>
    <property type="match status" value="1"/>
</dbReference>
<dbReference type="Pfam" id="PF04836">
    <property type="entry name" value="IFRD_C"/>
    <property type="match status" value="1"/>
</dbReference>
<evidence type="ECO:0008006" key="11">
    <source>
        <dbReference type="Google" id="ProtNLM"/>
    </source>
</evidence>
<dbReference type="PANTHER" id="PTHR46287">
    <property type="entry name" value="BTB/POZ AND TAZ DOMAIN-CONTAINING PROTEIN 3-RELATED"/>
    <property type="match status" value="1"/>
</dbReference>
<dbReference type="Pfam" id="PF02135">
    <property type="entry name" value="zf-TAZ"/>
    <property type="match status" value="1"/>
</dbReference>
<dbReference type="PROSITE" id="PS50097">
    <property type="entry name" value="BTB"/>
    <property type="match status" value="1"/>
</dbReference>
<keyword evidence="3" id="KW-0863">Zinc-finger</keyword>
<dbReference type="SUPFAM" id="SSF48371">
    <property type="entry name" value="ARM repeat"/>
    <property type="match status" value="1"/>
</dbReference>
<gene>
    <name evidence="9" type="ORF">NE237_017236</name>
</gene>
<evidence type="ECO:0000313" key="10">
    <source>
        <dbReference type="Proteomes" id="UP001141806"/>
    </source>
</evidence>
<evidence type="ECO:0000256" key="5">
    <source>
        <dbReference type="ARBA" id="ARBA00022833"/>
    </source>
</evidence>
<evidence type="ECO:0000259" key="8">
    <source>
        <dbReference type="PROSITE" id="PS50134"/>
    </source>
</evidence>
<dbReference type="Proteomes" id="UP001141806">
    <property type="component" value="Unassembled WGS sequence"/>
</dbReference>
<name>A0A9Q0K7N3_9MAGN</name>
<dbReference type="SMART" id="SM00225">
    <property type="entry name" value="BTB"/>
    <property type="match status" value="1"/>
</dbReference>
<dbReference type="InterPro" id="IPR007701">
    <property type="entry name" value="Interferon-rel_develop_reg_N"/>
</dbReference>
<organism evidence="9 10">
    <name type="scientific">Protea cynaroides</name>
    <dbReference type="NCBI Taxonomy" id="273540"/>
    <lineage>
        <taxon>Eukaryota</taxon>
        <taxon>Viridiplantae</taxon>
        <taxon>Streptophyta</taxon>
        <taxon>Embryophyta</taxon>
        <taxon>Tracheophyta</taxon>
        <taxon>Spermatophyta</taxon>
        <taxon>Magnoliopsida</taxon>
        <taxon>Proteales</taxon>
        <taxon>Proteaceae</taxon>
        <taxon>Protea</taxon>
    </lineage>
</organism>
<keyword evidence="5" id="KW-0862">Zinc</keyword>
<dbReference type="Pfam" id="PF00651">
    <property type="entry name" value="BTB"/>
    <property type="match status" value="1"/>
</dbReference>
<feature type="compositionally biased region" description="Basic residues" evidence="6">
    <location>
        <begin position="1"/>
        <end position="10"/>
    </location>
</feature>
<dbReference type="SUPFAM" id="SSF57933">
    <property type="entry name" value="TAZ domain"/>
    <property type="match status" value="1"/>
</dbReference>
<dbReference type="PROSITE" id="PS50134">
    <property type="entry name" value="ZF_TAZ"/>
    <property type="match status" value="1"/>
</dbReference>
<dbReference type="Gene3D" id="1.25.40.420">
    <property type="match status" value="1"/>
</dbReference>
<dbReference type="GO" id="GO:0009751">
    <property type="term" value="P:response to salicylic acid"/>
    <property type="evidence" value="ECO:0007669"/>
    <property type="project" value="UniProtKB-ARBA"/>
</dbReference>
<dbReference type="InterPro" id="IPR011989">
    <property type="entry name" value="ARM-like"/>
</dbReference>
<dbReference type="GO" id="GO:0042542">
    <property type="term" value="P:response to hydrogen peroxide"/>
    <property type="evidence" value="ECO:0007669"/>
    <property type="project" value="UniProtKB-ARBA"/>
</dbReference>
<dbReference type="Gene3D" id="3.30.710.10">
    <property type="entry name" value="Potassium Channel Kv1.1, Chain A"/>
    <property type="match status" value="1"/>
</dbReference>
<evidence type="ECO:0000256" key="4">
    <source>
        <dbReference type="ARBA" id="ARBA00022786"/>
    </source>
</evidence>
<evidence type="ECO:0000259" key="7">
    <source>
        <dbReference type="PROSITE" id="PS50097"/>
    </source>
</evidence>
<keyword evidence="2" id="KW-0479">Metal-binding</keyword>
<evidence type="ECO:0000256" key="3">
    <source>
        <dbReference type="ARBA" id="ARBA00022771"/>
    </source>
</evidence>
<feature type="domain" description="TAZ-type" evidence="8">
    <location>
        <begin position="646"/>
        <end position="751"/>
    </location>
</feature>
<dbReference type="InterPro" id="IPR044513">
    <property type="entry name" value="BT1/2/3/4/5"/>
</dbReference>
<dbReference type="PANTHER" id="PTHR46287:SF11">
    <property type="entry name" value="BTB_POZ AND TAZ DOMAIN-CONTAINING PROTEIN 4"/>
    <property type="match status" value="1"/>
</dbReference>